<evidence type="ECO:0000313" key="2">
    <source>
        <dbReference type="EMBL" id="OWY96423.1"/>
    </source>
</evidence>
<evidence type="ECO:0000256" key="1">
    <source>
        <dbReference type="SAM" id="MobiDB-lite"/>
    </source>
</evidence>
<dbReference type="GO" id="GO:0008233">
    <property type="term" value="F:peptidase activity"/>
    <property type="evidence" value="ECO:0007669"/>
    <property type="project" value="UniProtKB-KW"/>
</dbReference>
<dbReference type="GO" id="GO:0006508">
    <property type="term" value="P:proteolysis"/>
    <property type="evidence" value="ECO:0007669"/>
    <property type="project" value="UniProtKB-KW"/>
</dbReference>
<comment type="caution">
    <text evidence="2">The sequence shown here is derived from an EMBL/GenBank/DDBJ whole genome shotgun (WGS) entry which is preliminary data.</text>
</comment>
<evidence type="ECO:0000313" key="3">
    <source>
        <dbReference type="Proteomes" id="UP000198211"/>
    </source>
</evidence>
<feature type="region of interest" description="Disordered" evidence="1">
    <location>
        <begin position="1"/>
        <end position="23"/>
    </location>
</feature>
<feature type="compositionally biased region" description="Basic and acidic residues" evidence="1">
    <location>
        <begin position="87"/>
        <end position="102"/>
    </location>
</feature>
<feature type="compositionally biased region" description="Basic and acidic residues" evidence="1">
    <location>
        <begin position="9"/>
        <end position="23"/>
    </location>
</feature>
<dbReference type="AlphaFoldDB" id="A0A225UTU6"/>
<protein>
    <submittedName>
        <fullName evidence="2">Eukaryotic/viral aspartic protease</fullName>
    </submittedName>
</protein>
<accession>A0A225UTU6</accession>
<gene>
    <name evidence="2" type="ORF">PHMEG_00033309</name>
</gene>
<reference evidence="3" key="1">
    <citation type="submission" date="2017-03" db="EMBL/GenBank/DDBJ databases">
        <title>Phytopthora megakarya and P. palmivora, two closely related causual agents of cacao black pod achieved similar genome size and gene model numbers by different mechanisms.</title>
        <authorList>
            <person name="Ali S."/>
            <person name="Shao J."/>
            <person name="Larry D.J."/>
            <person name="Kronmiller B."/>
            <person name="Shen D."/>
            <person name="Strem M.D."/>
            <person name="Melnick R.L."/>
            <person name="Guiltinan M.J."/>
            <person name="Tyler B.M."/>
            <person name="Meinhardt L.W."/>
            <person name="Bailey B.A."/>
        </authorList>
    </citation>
    <scope>NUCLEOTIDE SEQUENCE [LARGE SCALE GENOMIC DNA]</scope>
    <source>
        <strain evidence="3">zdho120</strain>
    </source>
</reference>
<keyword evidence="2" id="KW-0378">Hydrolase</keyword>
<name>A0A225UTU6_9STRA</name>
<keyword evidence="2" id="KW-0645">Protease</keyword>
<sequence>GYARSANIKFERSGREAKEHDKHFLETCGDRELERQLTPLQLRDIHTLEDIVSDIQKVEKRVSNRSSSQSSSRRDDKRHSSSSGSYGRHDSRSRSQERSRIEQVHDFGKCEAFDELAKILRTNVDKKNISPELQKLVFVMIDVECLYAFTGKCESPENNNNNDENEKNVEFDGECGVCLDGGTLHEIKEDTTTEKVVNDDWLVSICEANEAAPVHAKTVKLLPGERMGWWSSQRFDRRVRMRALVHGAVNDEHGRQLEVQGIQEGKMSTTTRVKAKGTLGWNTVYEFECWVMDHSAGSEVVLGTDFMIPAGIRLDLFNATAKLPGEEMVPLVKSLSTDEDSAEGMHVTGGPTKGLQIPAGEWIEFRLQKRKPSLGTHDVWVRRIALIPAITRFRKWQPTLVRLTNITDKAVYCTVRHT</sequence>
<feature type="region of interest" description="Disordered" evidence="1">
    <location>
        <begin position="59"/>
        <end position="102"/>
    </location>
</feature>
<dbReference type="EMBL" id="NBNE01011650">
    <property type="protein sequence ID" value="OWY96423.1"/>
    <property type="molecule type" value="Genomic_DNA"/>
</dbReference>
<proteinExistence type="predicted"/>
<feature type="non-terminal residue" evidence="2">
    <location>
        <position position="1"/>
    </location>
</feature>
<organism evidence="2 3">
    <name type="scientific">Phytophthora megakarya</name>
    <dbReference type="NCBI Taxonomy" id="4795"/>
    <lineage>
        <taxon>Eukaryota</taxon>
        <taxon>Sar</taxon>
        <taxon>Stramenopiles</taxon>
        <taxon>Oomycota</taxon>
        <taxon>Peronosporomycetes</taxon>
        <taxon>Peronosporales</taxon>
        <taxon>Peronosporaceae</taxon>
        <taxon>Phytophthora</taxon>
    </lineage>
</organism>
<dbReference type="Proteomes" id="UP000198211">
    <property type="component" value="Unassembled WGS sequence"/>
</dbReference>
<keyword evidence="3" id="KW-1185">Reference proteome</keyword>